<evidence type="ECO:0000256" key="1">
    <source>
        <dbReference type="SAM" id="Phobius"/>
    </source>
</evidence>
<dbReference type="Proteomes" id="UP000001019">
    <property type="component" value="Chromosome"/>
</dbReference>
<accession>Q8D190</accession>
<dbReference type="PANTHER" id="PTHR38095:SF2">
    <property type="entry name" value="ANAEROBIC DIMETHYL SULFOXIDE REDUCTASE CHAIN C"/>
    <property type="match status" value="1"/>
</dbReference>
<reference evidence="2 5" key="1">
    <citation type="journal article" date="2002" name="J. Bacteriol.">
        <title>Genome sequence of Yersinia pestis KIM.</title>
        <authorList>
            <person name="Deng W."/>
            <person name="Burland V."/>
            <person name="Plunkett G.III."/>
            <person name="Boutin A."/>
            <person name="Mayhew G.F."/>
            <person name="Liss P."/>
            <person name="Perna N.T."/>
            <person name="Rose D.J."/>
            <person name="Mau B."/>
            <person name="Zhou S."/>
            <person name="Schwartz D.C."/>
            <person name="Fetherston J.D."/>
            <person name="Lindler L.E."/>
            <person name="Brubaker R.R."/>
            <person name="Plana G.V."/>
            <person name="Straley S.C."/>
            <person name="McDonough K.A."/>
            <person name="Nilles M.L."/>
            <person name="Matson J.S."/>
            <person name="Blattner F.R."/>
            <person name="Perry R.D."/>
        </authorList>
    </citation>
    <scope>NUCLEOTIDE SEQUENCE [LARGE SCALE GENOMIC DNA]</scope>
    <source>
        <strain evidence="2">KIM</strain>
        <strain evidence="5">KIM10+ / Biovar Mediaevalis</strain>
    </source>
</reference>
<dbReference type="KEGG" id="ypm:YP_0363"/>
<evidence type="ECO:0000313" key="4">
    <source>
        <dbReference type="Proteomes" id="UP000001019"/>
    </source>
</evidence>
<evidence type="ECO:0000313" key="5">
    <source>
        <dbReference type="Proteomes" id="UP000002490"/>
    </source>
</evidence>
<reference evidence="4" key="3">
    <citation type="journal article" date="2004" name="DNA Res.">
        <title>Complete genome sequence of Yersinia pestis strain 91001, an isolate avirulent to humans.</title>
        <authorList>
            <person name="Song Y."/>
            <person name="Tong Z."/>
            <person name="Wang J."/>
            <person name="Wang L."/>
            <person name="Guo Z."/>
            <person name="Han Y."/>
            <person name="Zhang J."/>
            <person name="Pei D."/>
            <person name="Zhou D."/>
            <person name="Qin H."/>
            <person name="Pang X."/>
            <person name="Han Y."/>
            <person name="Zhai J."/>
            <person name="Li M."/>
            <person name="Cui B."/>
            <person name="Qi Z."/>
            <person name="Jin L."/>
            <person name="Dai R."/>
            <person name="Chen F."/>
            <person name="Li S."/>
            <person name="Ye C."/>
            <person name="Du Z."/>
            <person name="Lin W."/>
            <person name="Wang J."/>
            <person name="Yu J."/>
            <person name="Yang H."/>
            <person name="Wang J."/>
            <person name="Huang P."/>
            <person name="Yang R."/>
        </authorList>
    </citation>
    <scope>NUCLEOTIDE SEQUENCE [LARGE SCALE GENOMIC DNA]</scope>
    <source>
        <strain evidence="4">91001 / Biovar Mediaevalis</strain>
    </source>
</reference>
<gene>
    <name evidence="2" type="primary">dmsC</name>
    <name evidence="3" type="synonym">dmsC1</name>
    <name evidence="2" type="ordered locus">y0866</name>
    <name evidence="3" type="ordered locus">YP_0363</name>
</gene>
<feature type="transmembrane region" description="Helical" evidence="1">
    <location>
        <begin position="31"/>
        <end position="57"/>
    </location>
</feature>
<dbReference type="InterPro" id="IPR007059">
    <property type="entry name" value="DmsC"/>
</dbReference>
<feature type="transmembrane region" description="Helical" evidence="1">
    <location>
        <begin position="138"/>
        <end position="160"/>
    </location>
</feature>
<feature type="transmembrane region" description="Helical" evidence="1">
    <location>
        <begin position="109"/>
        <end position="126"/>
    </location>
</feature>
<evidence type="ECO:0000313" key="2">
    <source>
        <dbReference type="EMBL" id="AAM84451.1"/>
    </source>
</evidence>
<dbReference type="Proteomes" id="UP000002490">
    <property type="component" value="Chromosome"/>
</dbReference>
<dbReference type="Pfam" id="PF04976">
    <property type="entry name" value="DmsC"/>
    <property type="match status" value="1"/>
</dbReference>
<dbReference type="GO" id="GO:0019645">
    <property type="term" value="P:anaerobic electron transport chain"/>
    <property type="evidence" value="ECO:0007669"/>
    <property type="project" value="InterPro"/>
</dbReference>
<reference evidence="3" key="4">
    <citation type="submission" date="2016-05" db="EMBL/GenBank/DDBJ databases">
        <title>Reannotation of Yersinia pestis strain 91001 based on omics data.</title>
        <authorList>
            <person name="Yiqing M."/>
        </authorList>
    </citation>
    <scope>NUCLEOTIDE SEQUENCE</scope>
    <source>
        <strain evidence="3">91001</strain>
    </source>
</reference>
<proteinExistence type="predicted"/>
<feature type="transmembrane region" description="Helical" evidence="1">
    <location>
        <begin position="69"/>
        <end position="89"/>
    </location>
</feature>
<reference evidence="3" key="2">
    <citation type="submission" date="2003-04" db="EMBL/GenBank/DDBJ databases">
        <authorList>
            <person name="Song Y."/>
            <person name="Tong Z."/>
            <person name="Wang L."/>
            <person name="Han Y."/>
            <person name="Zhang J."/>
            <person name="Pei D."/>
            <person name="Wang J."/>
            <person name="Zhou D."/>
            <person name="Han Y."/>
            <person name="Pang X."/>
            <person name="Zhai J."/>
            <person name="Chen F."/>
            <person name="Qin H."/>
            <person name="Wang J."/>
            <person name="Li S."/>
            <person name="Guo Z."/>
            <person name="Ye C."/>
            <person name="Du Z."/>
            <person name="Lin W."/>
            <person name="Wang J."/>
            <person name="Yu J."/>
            <person name="Yang H."/>
            <person name="Wang J."/>
            <person name="Huang P."/>
            <person name="Yang R."/>
        </authorList>
    </citation>
    <scope>NUCLEOTIDE SEQUENCE</scope>
    <source>
        <strain evidence="3">91001</strain>
    </source>
</reference>
<dbReference type="AlphaFoldDB" id="Q8D190"/>
<dbReference type="EMBL" id="AE017042">
    <property type="protein sequence ID" value="AAS60636.1"/>
    <property type="molecule type" value="Genomic_DNA"/>
</dbReference>
<feature type="transmembrane region" description="Helical" evidence="1">
    <location>
        <begin position="172"/>
        <end position="191"/>
    </location>
</feature>
<feature type="transmembrane region" description="Helical" evidence="1">
    <location>
        <begin position="273"/>
        <end position="294"/>
    </location>
</feature>
<name>Q8D190_YERPE</name>
<dbReference type="HOGENOM" id="CLU_064909_2_0_6"/>
<accession>Q74XN8</accession>
<keyword evidence="1" id="KW-1133">Transmembrane helix</keyword>
<dbReference type="GO" id="GO:0016020">
    <property type="term" value="C:membrane"/>
    <property type="evidence" value="ECO:0007669"/>
    <property type="project" value="InterPro"/>
</dbReference>
<organism evidence="2 5">
    <name type="scientific">Yersinia pestis</name>
    <dbReference type="NCBI Taxonomy" id="632"/>
    <lineage>
        <taxon>Bacteria</taxon>
        <taxon>Pseudomonadati</taxon>
        <taxon>Pseudomonadota</taxon>
        <taxon>Gammaproteobacteria</taxon>
        <taxon>Enterobacterales</taxon>
        <taxon>Yersiniaceae</taxon>
        <taxon>Yersinia</taxon>
    </lineage>
</organism>
<protein>
    <submittedName>
        <fullName evidence="2">Anaerobic dimethyl sulfoxide reductase subunit C</fullName>
    </submittedName>
</protein>
<dbReference type="KEGG" id="ypk:y0866"/>
<dbReference type="DNASU" id="1145813"/>
<feature type="transmembrane region" description="Helical" evidence="1">
    <location>
        <begin position="246"/>
        <end position="266"/>
    </location>
</feature>
<keyword evidence="1" id="KW-0472">Membrane</keyword>
<evidence type="ECO:0000313" key="3">
    <source>
        <dbReference type="EMBL" id="AAS60636.1"/>
    </source>
</evidence>
<dbReference type="EnsemblBacteria" id="AAS60636">
    <property type="protein sequence ID" value="AAS60636"/>
    <property type="gene ID" value="YP_0363"/>
</dbReference>
<feature type="transmembrane region" description="Helical" evidence="1">
    <location>
        <begin position="203"/>
        <end position="226"/>
    </location>
</feature>
<dbReference type="EMBL" id="AE009952">
    <property type="protein sequence ID" value="AAM84451.1"/>
    <property type="molecule type" value="Genomic_DNA"/>
</dbReference>
<dbReference type="PANTHER" id="PTHR38095">
    <property type="entry name" value="ANAEROBIC DIMETHYL SULFOXIDE REDUCTASE CHAIN YNFH"/>
    <property type="match status" value="1"/>
</dbReference>
<keyword evidence="1" id="KW-0812">Transmembrane</keyword>
<sequence length="307" mass="33312">MPTAARSEIPPVIWQTRRRYNMGSGWHEWPLMVFTVLGQCVVGGFIVLGLALIFGGLSRGQQQRVHRSMFVLWVLMALAFIASTLHLGSPMRAFNSLNRIGESALSNEIAAGSLFFAVAGFYWLLAVLDKMPAALGKIWLVVAMVLGVIFVYAMCRVYSINTVPTWDSIYTPLGFVLTTLIGGPLLGYLLLQLADVNGRAMLQLPMISVLALIISVASVIMQAASLPLIYSSVQQASALIPDYGSLMVWRLVLLVLGLGCWICPLIRGRRPMTLVMVLGTLLVIAGELIGRGVFYGLHMTVGMAVGG</sequence>